<dbReference type="PANTHER" id="PTHR36985:SF1">
    <property type="entry name" value="TRANSLOCATION AND ASSEMBLY MODULE SUBUNIT TAMB"/>
    <property type="match status" value="1"/>
</dbReference>
<evidence type="ECO:0000256" key="3">
    <source>
        <dbReference type="ARBA" id="ARBA00022989"/>
    </source>
</evidence>
<evidence type="ECO:0000313" key="7">
    <source>
        <dbReference type="EMBL" id="TYT74515.1"/>
    </source>
</evidence>
<gene>
    <name evidence="7" type="ORF">FIM25_09070</name>
</gene>
<comment type="subcellular location">
    <subcellularLocation>
        <location evidence="1">Membrane</location>
        <topology evidence="1">Single-pass membrane protein</topology>
    </subcellularLocation>
</comment>
<dbReference type="EMBL" id="VDMB01000010">
    <property type="protein sequence ID" value="TYT74515.1"/>
    <property type="molecule type" value="Genomic_DNA"/>
</dbReference>
<keyword evidence="3 5" id="KW-1133">Transmembrane helix</keyword>
<comment type="caution">
    <text evidence="7">The sequence shown here is derived from an EMBL/GenBank/DDBJ whole genome shotgun (WGS) entry which is preliminary data.</text>
</comment>
<dbReference type="InterPro" id="IPR007452">
    <property type="entry name" value="TamB_C"/>
</dbReference>
<dbReference type="GO" id="GO:0009306">
    <property type="term" value="P:protein secretion"/>
    <property type="evidence" value="ECO:0007669"/>
    <property type="project" value="InterPro"/>
</dbReference>
<feature type="domain" description="Translocation and assembly module TamB C-terminal" evidence="6">
    <location>
        <begin position="1115"/>
        <end position="1461"/>
    </location>
</feature>
<evidence type="ECO:0000259" key="6">
    <source>
        <dbReference type="Pfam" id="PF04357"/>
    </source>
</evidence>
<organism evidence="7 8">
    <name type="scientific">Desulfobotulus mexicanus</name>
    <dbReference type="NCBI Taxonomy" id="2586642"/>
    <lineage>
        <taxon>Bacteria</taxon>
        <taxon>Pseudomonadati</taxon>
        <taxon>Thermodesulfobacteriota</taxon>
        <taxon>Desulfobacteria</taxon>
        <taxon>Desulfobacterales</taxon>
        <taxon>Desulfobacteraceae</taxon>
        <taxon>Desulfobotulus</taxon>
    </lineage>
</organism>
<dbReference type="Proteomes" id="UP000321899">
    <property type="component" value="Unassembled WGS sequence"/>
</dbReference>
<reference evidence="7 8" key="1">
    <citation type="submission" date="2019-06" db="EMBL/GenBank/DDBJ databases">
        <title>Desulfobotulus mexicanus sp. nov., a novel sulfate-reducing bacterium isolated from the sediment of an alkaline crater lake in Mexico.</title>
        <authorList>
            <person name="Hirschler-Rea A."/>
        </authorList>
    </citation>
    <scope>NUCLEOTIDE SEQUENCE [LARGE SCALE GENOMIC DNA]</scope>
    <source>
        <strain evidence="7 8">PAR22N</strain>
    </source>
</reference>
<evidence type="ECO:0000256" key="4">
    <source>
        <dbReference type="ARBA" id="ARBA00023136"/>
    </source>
</evidence>
<feature type="transmembrane region" description="Helical" evidence="5">
    <location>
        <begin position="20"/>
        <end position="42"/>
    </location>
</feature>
<keyword evidence="2 5" id="KW-0812">Transmembrane</keyword>
<evidence type="ECO:0000313" key="8">
    <source>
        <dbReference type="Proteomes" id="UP000321899"/>
    </source>
</evidence>
<dbReference type="Pfam" id="PF04357">
    <property type="entry name" value="TamB"/>
    <property type="match status" value="1"/>
</dbReference>
<sequence>MVQNDHSQQKAIKSRMKKLLILMLWAFLVLIIGISALSLFFLRTEPGHRMLESGLNRLLENPKGLSVRIQGLKGELPFDLQMESLALHDKEGLFFQVRHPEIRLSAGELLSGRIHIQKLHASYLGLYRLPVTDEKSSEKKQKEEKTSSFPPALPAIHLEDLLAEEIFIAASVAGEDIRLRLQAFLHTDRELWQTGLHLNQTHGPAASLTLEAGFFPETGLFNIHTRLDEPDGRLALLLGLDRKLPLHLSLGGESMEEKSWYGNLDIRAGENNELKSDISLSWKTLPTLILDGGFDLDPQLLPKPLAALLSSGRFKAGISRADSGHILISDLILENSGLKLEGEGHLLPETKQMDSHLYLHLFDTEPLADWLGFNPGTDMVLDVHAKGPFTAPETRIQLSLKEPEVTGLSFSLLKLDGQLVIEEKKSGLPDLLARGKIHGENFSYTYAPLPDLLEADFDLAFALSSGRLFLNSLTIQGEDVDFNGEGEINTKNLETDISASLHLGELHPWVSRYLPWDAHGKGTLKTRMTGRFYPLHLHFEVLTELENVRDLPHPLGPLTGGRARLEGELILDYLNPENEGMGIHISKLLLDTPNALLKGEMNLFTGSGRFETDAHIHLRQTSALLPEVTGNMDLFAQTSGSFSDLSLNSTLESRDLTIAGTSTPLKINLDAKDLFGMPSGMLRLKTGPEDFLISGDSTFQMREDEFSLSGLILNVPGGEITGQAAFDFEKKVILGEIKADLKDASPYSALAGMDMEGRGQLLVHMFEQNKRQDASFHLELKPWETKPLSMESLLADGNIQNLFEKPEVNASIRIEKLSLADLQIDRAEAEIKGSPERLRLDLHTKGDIQAPFELNLAALYQETQQESRSLTLKDLSGSWDSHVFSLVSPMVMQQKKDGFFLESMDIILDSGSLQAQGSWQKDYVHMQMDLTALPVPLFAPFMEGELDAAIMMEGHPANPEIRTELKGRNLVPRGGINLPVMALDADATLKDALLSLTLRAGEMNAPQPLLQGHGHIPMMLSLAPFNLDISKNNTVEASLTGALDLGRLGLLFMPHDQALTGLALVDLSLSGSVGNPRPSGTILFQEVAYQHLEQGVLIRDLAAALKISEDRIELENFSASDGASGLLQGSGKVLLSAKEHFPFHFSVDAERFKAVDNPVIMAVLARGNSTVSGNILKQEVKSNLRFERVLIQLKDTGGPEVAELNVFEINGKGEPEPVQTDPEKNTDLALDINLHFPSRIFVRGRGLDSEWAGRISVQGQAADPVIRGDIRLLRGRMDFLGKRLTLTEGNIMLDGSQPPNPFVTFEARQEGKEIVSILRVEGNPPELDFTLSSNPALPQDEVLAHMLFGRSLATITPVQAAQLALAARQLTGHGGPGAIDTARNILQLDDLDIVSDGDDNEDIRLRAGKYVHERVYLRVEKDLKTDDDLISADVELTRRITLESKLSPKGGEMGLYWKKDY</sequence>
<keyword evidence="4 5" id="KW-0472">Membrane</keyword>
<dbReference type="PANTHER" id="PTHR36985">
    <property type="entry name" value="TRANSLOCATION AND ASSEMBLY MODULE SUBUNIT TAMB"/>
    <property type="match status" value="1"/>
</dbReference>
<proteinExistence type="predicted"/>
<evidence type="ECO:0000256" key="5">
    <source>
        <dbReference type="SAM" id="Phobius"/>
    </source>
</evidence>
<evidence type="ECO:0000256" key="2">
    <source>
        <dbReference type="ARBA" id="ARBA00022692"/>
    </source>
</evidence>
<evidence type="ECO:0000256" key="1">
    <source>
        <dbReference type="ARBA" id="ARBA00004167"/>
    </source>
</evidence>
<protein>
    <recommendedName>
        <fullName evidence="6">Translocation and assembly module TamB C-terminal domain-containing protein</fullName>
    </recommendedName>
</protein>
<name>A0A5S5MFW1_9BACT</name>
<keyword evidence="8" id="KW-1185">Reference proteome</keyword>
<dbReference type="GO" id="GO:0005886">
    <property type="term" value="C:plasma membrane"/>
    <property type="evidence" value="ECO:0007669"/>
    <property type="project" value="InterPro"/>
</dbReference>
<dbReference type="GO" id="GO:0097347">
    <property type="term" value="C:TAM protein secretion complex"/>
    <property type="evidence" value="ECO:0007669"/>
    <property type="project" value="TreeGrafter"/>
</dbReference>
<dbReference type="OrthoDB" id="7784409at2"/>
<accession>A0A5S5MFW1</accession>